<dbReference type="PROSITE" id="PS50893">
    <property type="entry name" value="ABC_TRANSPORTER_2"/>
    <property type="match status" value="1"/>
</dbReference>
<dbReference type="KEGG" id="gaw:V144x_04450"/>
<dbReference type="InterPro" id="IPR027417">
    <property type="entry name" value="P-loop_NTPase"/>
</dbReference>
<keyword evidence="1" id="KW-0813">Transport</keyword>
<dbReference type="CDD" id="cd03255">
    <property type="entry name" value="ABC_MJ0796_LolCDE_FtsE"/>
    <property type="match status" value="1"/>
</dbReference>
<evidence type="ECO:0000313" key="6">
    <source>
        <dbReference type="EMBL" id="QDT95011.1"/>
    </source>
</evidence>
<dbReference type="FunFam" id="3.40.50.300:FF:000032">
    <property type="entry name" value="Export ABC transporter ATP-binding protein"/>
    <property type="match status" value="1"/>
</dbReference>
<dbReference type="SUPFAM" id="SSF52540">
    <property type="entry name" value="P-loop containing nucleoside triphosphate hydrolases"/>
    <property type="match status" value="1"/>
</dbReference>
<dbReference type="Proteomes" id="UP000318704">
    <property type="component" value="Chromosome"/>
</dbReference>
<dbReference type="RefSeq" id="WP_144980699.1">
    <property type="nucleotide sequence ID" value="NZ_CP037920.1"/>
</dbReference>
<dbReference type="PROSITE" id="PS00211">
    <property type="entry name" value="ABC_TRANSPORTER_1"/>
    <property type="match status" value="1"/>
</dbReference>
<dbReference type="Pfam" id="PF00005">
    <property type="entry name" value="ABC_tran"/>
    <property type="match status" value="1"/>
</dbReference>
<dbReference type="GO" id="GO:0098796">
    <property type="term" value="C:membrane protein complex"/>
    <property type="evidence" value="ECO:0007669"/>
    <property type="project" value="UniProtKB-ARBA"/>
</dbReference>
<evidence type="ECO:0000256" key="2">
    <source>
        <dbReference type="ARBA" id="ARBA00022741"/>
    </source>
</evidence>
<keyword evidence="6" id="KW-0378">Hydrolase</keyword>
<dbReference type="AlphaFoldDB" id="A0A517VPS5"/>
<dbReference type="GO" id="GO:0022857">
    <property type="term" value="F:transmembrane transporter activity"/>
    <property type="evidence" value="ECO:0007669"/>
    <property type="project" value="UniProtKB-ARBA"/>
</dbReference>
<dbReference type="GO" id="GO:0016887">
    <property type="term" value="F:ATP hydrolysis activity"/>
    <property type="evidence" value="ECO:0007669"/>
    <property type="project" value="InterPro"/>
</dbReference>
<organism evidence="6 7">
    <name type="scientific">Gimesia aquarii</name>
    <dbReference type="NCBI Taxonomy" id="2527964"/>
    <lineage>
        <taxon>Bacteria</taxon>
        <taxon>Pseudomonadati</taxon>
        <taxon>Planctomycetota</taxon>
        <taxon>Planctomycetia</taxon>
        <taxon>Planctomycetales</taxon>
        <taxon>Planctomycetaceae</taxon>
        <taxon>Gimesia</taxon>
    </lineage>
</organism>
<keyword evidence="6" id="KW-0449">Lipoprotein</keyword>
<sequence length="230" mass="25404">MNDSHAPLIVRELTKAFSIATESLPILAGVNFALKEGEALAITGPSGSGKSTLLYILGVLDTPTSGEVIQFDQNPFELNASQQAEFRNLNIGFIFQDHHLMPQFSVLENVLIPTMVHQGTTNEAEDRAKHLLERVGLHDRMHHRPAQISGGERQRVAVCRALINNPRLLLADEPTGNLDRKNAESIGNLLLEINQEQSTILICVTHSRELATLFPKHLELRDGLLVSKTI</sequence>
<feature type="domain" description="ABC transporter" evidence="5">
    <location>
        <begin position="8"/>
        <end position="230"/>
    </location>
</feature>
<gene>
    <name evidence="6" type="primary">lolD_1</name>
    <name evidence="6" type="ORF">V144x_04450</name>
</gene>
<keyword evidence="2" id="KW-0547">Nucleotide-binding</keyword>
<keyword evidence="3 6" id="KW-0067">ATP-binding</keyword>
<name>A0A517VPS5_9PLAN</name>
<dbReference type="GO" id="GO:0005524">
    <property type="term" value="F:ATP binding"/>
    <property type="evidence" value="ECO:0007669"/>
    <property type="project" value="UniProtKB-KW"/>
</dbReference>
<dbReference type="InterPro" id="IPR003439">
    <property type="entry name" value="ABC_transporter-like_ATP-bd"/>
</dbReference>
<comment type="similarity">
    <text evidence="4">Belongs to the ABC transporter superfamily. Macrolide exporter (TC 3.A.1.122) family.</text>
</comment>
<dbReference type="EC" id="3.6.3.-" evidence="6"/>
<dbReference type="Gene3D" id="3.40.50.300">
    <property type="entry name" value="P-loop containing nucleotide triphosphate hydrolases"/>
    <property type="match status" value="1"/>
</dbReference>
<dbReference type="SMART" id="SM00382">
    <property type="entry name" value="AAA"/>
    <property type="match status" value="1"/>
</dbReference>
<dbReference type="EMBL" id="CP037920">
    <property type="protein sequence ID" value="QDT95011.1"/>
    <property type="molecule type" value="Genomic_DNA"/>
</dbReference>
<protein>
    <submittedName>
        <fullName evidence="6">Lipoprotein-releasing system ATP-binding protein LolD</fullName>
        <ecNumber evidence="6">3.6.3.-</ecNumber>
    </submittedName>
</protein>
<reference evidence="6 7" key="1">
    <citation type="submission" date="2019-03" db="EMBL/GenBank/DDBJ databases">
        <title>Deep-cultivation of Planctomycetes and their phenomic and genomic characterization uncovers novel biology.</title>
        <authorList>
            <person name="Wiegand S."/>
            <person name="Jogler M."/>
            <person name="Boedeker C."/>
            <person name="Pinto D."/>
            <person name="Vollmers J."/>
            <person name="Rivas-Marin E."/>
            <person name="Kohn T."/>
            <person name="Peeters S.H."/>
            <person name="Heuer A."/>
            <person name="Rast P."/>
            <person name="Oberbeckmann S."/>
            <person name="Bunk B."/>
            <person name="Jeske O."/>
            <person name="Meyerdierks A."/>
            <person name="Storesund J.E."/>
            <person name="Kallscheuer N."/>
            <person name="Luecker S."/>
            <person name="Lage O.M."/>
            <person name="Pohl T."/>
            <person name="Merkel B.J."/>
            <person name="Hornburger P."/>
            <person name="Mueller R.-W."/>
            <person name="Bruemmer F."/>
            <person name="Labrenz M."/>
            <person name="Spormann A.M."/>
            <person name="Op den Camp H."/>
            <person name="Overmann J."/>
            <person name="Amann R."/>
            <person name="Jetten M.S.M."/>
            <person name="Mascher T."/>
            <person name="Medema M.H."/>
            <person name="Devos D.P."/>
            <person name="Kaster A.-K."/>
            <person name="Ovreas L."/>
            <person name="Rohde M."/>
            <person name="Galperin M.Y."/>
            <person name="Jogler C."/>
        </authorList>
    </citation>
    <scope>NUCLEOTIDE SEQUENCE [LARGE SCALE GENOMIC DNA]</scope>
    <source>
        <strain evidence="6 7">V144</strain>
    </source>
</reference>
<dbReference type="PANTHER" id="PTHR42798">
    <property type="entry name" value="LIPOPROTEIN-RELEASING SYSTEM ATP-BINDING PROTEIN LOLD"/>
    <property type="match status" value="1"/>
</dbReference>
<accession>A0A517VPS5</accession>
<evidence type="ECO:0000313" key="7">
    <source>
        <dbReference type="Proteomes" id="UP000318704"/>
    </source>
</evidence>
<proteinExistence type="inferred from homology"/>
<evidence type="ECO:0000256" key="1">
    <source>
        <dbReference type="ARBA" id="ARBA00022448"/>
    </source>
</evidence>
<dbReference type="PANTHER" id="PTHR42798:SF2">
    <property type="entry name" value="ABC TRANSPORTER ATP-BINDING PROTEIN MG467-RELATED"/>
    <property type="match status" value="1"/>
</dbReference>
<dbReference type="InterPro" id="IPR003593">
    <property type="entry name" value="AAA+_ATPase"/>
</dbReference>
<evidence type="ECO:0000256" key="3">
    <source>
        <dbReference type="ARBA" id="ARBA00022840"/>
    </source>
</evidence>
<dbReference type="InterPro" id="IPR017871">
    <property type="entry name" value="ABC_transporter-like_CS"/>
</dbReference>
<evidence type="ECO:0000256" key="4">
    <source>
        <dbReference type="ARBA" id="ARBA00038388"/>
    </source>
</evidence>
<dbReference type="InterPro" id="IPR017911">
    <property type="entry name" value="MacB-like_ATP-bd"/>
</dbReference>
<evidence type="ECO:0000259" key="5">
    <source>
        <dbReference type="PROSITE" id="PS50893"/>
    </source>
</evidence>